<dbReference type="AlphaFoldDB" id="A0A453C219"/>
<reference evidence="1" key="5">
    <citation type="journal article" date="2021" name="G3 (Bethesda)">
        <title>Aegilops tauschii genome assembly Aet v5.0 features greater sequence contiguity and improved annotation.</title>
        <authorList>
            <person name="Wang L."/>
            <person name="Zhu T."/>
            <person name="Rodriguez J.C."/>
            <person name="Deal K.R."/>
            <person name="Dubcovsky J."/>
            <person name="McGuire P.E."/>
            <person name="Lux T."/>
            <person name="Spannagl M."/>
            <person name="Mayer K.F.X."/>
            <person name="Baldrich P."/>
            <person name="Meyers B.C."/>
            <person name="Huo N."/>
            <person name="Gu Y.Q."/>
            <person name="Zhou H."/>
            <person name="Devos K.M."/>
            <person name="Bennetzen J.L."/>
            <person name="Unver T."/>
            <person name="Budak H."/>
            <person name="Gulick P.J."/>
            <person name="Galiba G."/>
            <person name="Kalapos B."/>
            <person name="Nelson D.R."/>
            <person name="Li P."/>
            <person name="You F.M."/>
            <person name="Luo M.C."/>
            <person name="Dvorak J."/>
        </authorList>
    </citation>
    <scope>NUCLEOTIDE SEQUENCE [LARGE SCALE GENOMIC DNA]</scope>
    <source>
        <strain evidence="1">cv. AL8/78</strain>
    </source>
</reference>
<dbReference type="EnsemblPlants" id="AET2Gv20705100.1">
    <property type="protein sequence ID" value="AET2Gv20705100.1"/>
    <property type="gene ID" value="AET2Gv20705100"/>
</dbReference>
<reference evidence="1" key="3">
    <citation type="journal article" date="2017" name="Nature">
        <title>Genome sequence of the progenitor of the wheat D genome Aegilops tauschii.</title>
        <authorList>
            <person name="Luo M.C."/>
            <person name="Gu Y.Q."/>
            <person name="Puiu D."/>
            <person name="Wang H."/>
            <person name="Twardziok S.O."/>
            <person name="Deal K.R."/>
            <person name="Huo N."/>
            <person name="Zhu T."/>
            <person name="Wang L."/>
            <person name="Wang Y."/>
            <person name="McGuire P.E."/>
            <person name="Liu S."/>
            <person name="Long H."/>
            <person name="Ramasamy R.K."/>
            <person name="Rodriguez J.C."/>
            <person name="Van S.L."/>
            <person name="Yuan L."/>
            <person name="Wang Z."/>
            <person name="Xia Z."/>
            <person name="Xiao L."/>
            <person name="Anderson O.D."/>
            <person name="Ouyang S."/>
            <person name="Liang Y."/>
            <person name="Zimin A.V."/>
            <person name="Pertea G."/>
            <person name="Qi P."/>
            <person name="Bennetzen J.L."/>
            <person name="Dai X."/>
            <person name="Dawson M.W."/>
            <person name="Muller H.G."/>
            <person name="Kugler K."/>
            <person name="Rivarola-Duarte L."/>
            <person name="Spannagl M."/>
            <person name="Mayer K.F.X."/>
            <person name="Lu F.H."/>
            <person name="Bevan M.W."/>
            <person name="Leroy P."/>
            <person name="Li P."/>
            <person name="You F.M."/>
            <person name="Sun Q."/>
            <person name="Liu Z."/>
            <person name="Lyons E."/>
            <person name="Wicker T."/>
            <person name="Salzberg S.L."/>
            <person name="Devos K.M."/>
            <person name="Dvorak J."/>
        </authorList>
    </citation>
    <scope>NUCLEOTIDE SEQUENCE [LARGE SCALE GENOMIC DNA]</scope>
    <source>
        <strain evidence="1">cv. AL8/78</strain>
    </source>
</reference>
<evidence type="ECO:0000313" key="2">
    <source>
        <dbReference type="Proteomes" id="UP000015105"/>
    </source>
</evidence>
<organism evidence="1 2">
    <name type="scientific">Aegilops tauschii subsp. strangulata</name>
    <name type="common">Goatgrass</name>
    <dbReference type="NCBI Taxonomy" id="200361"/>
    <lineage>
        <taxon>Eukaryota</taxon>
        <taxon>Viridiplantae</taxon>
        <taxon>Streptophyta</taxon>
        <taxon>Embryophyta</taxon>
        <taxon>Tracheophyta</taxon>
        <taxon>Spermatophyta</taxon>
        <taxon>Magnoliopsida</taxon>
        <taxon>Liliopsida</taxon>
        <taxon>Poales</taxon>
        <taxon>Poaceae</taxon>
        <taxon>BOP clade</taxon>
        <taxon>Pooideae</taxon>
        <taxon>Triticodae</taxon>
        <taxon>Triticeae</taxon>
        <taxon>Triticinae</taxon>
        <taxon>Aegilops</taxon>
    </lineage>
</organism>
<dbReference type="Gramene" id="AET2Gv20705100.1">
    <property type="protein sequence ID" value="AET2Gv20705100.1"/>
    <property type="gene ID" value="AET2Gv20705100"/>
</dbReference>
<reference evidence="2" key="2">
    <citation type="journal article" date="2017" name="Nat. Plants">
        <title>The Aegilops tauschii genome reveals multiple impacts of transposons.</title>
        <authorList>
            <person name="Zhao G."/>
            <person name="Zou C."/>
            <person name="Li K."/>
            <person name="Wang K."/>
            <person name="Li T."/>
            <person name="Gao L."/>
            <person name="Zhang X."/>
            <person name="Wang H."/>
            <person name="Yang Z."/>
            <person name="Liu X."/>
            <person name="Jiang W."/>
            <person name="Mao L."/>
            <person name="Kong X."/>
            <person name="Jiao Y."/>
            <person name="Jia J."/>
        </authorList>
    </citation>
    <scope>NUCLEOTIDE SEQUENCE [LARGE SCALE GENOMIC DNA]</scope>
    <source>
        <strain evidence="2">cv. AL8/78</strain>
    </source>
</reference>
<accession>A0A453C219</accession>
<protein>
    <submittedName>
        <fullName evidence="1">Uncharacterized protein</fullName>
    </submittedName>
</protein>
<evidence type="ECO:0000313" key="1">
    <source>
        <dbReference type="EnsemblPlants" id="AET2Gv20705100.1"/>
    </source>
</evidence>
<dbReference type="Proteomes" id="UP000015105">
    <property type="component" value="Chromosome 2D"/>
</dbReference>
<reference evidence="2" key="1">
    <citation type="journal article" date="2014" name="Science">
        <title>Ancient hybridizations among the ancestral genomes of bread wheat.</title>
        <authorList>
            <consortium name="International Wheat Genome Sequencing Consortium,"/>
            <person name="Marcussen T."/>
            <person name="Sandve S.R."/>
            <person name="Heier L."/>
            <person name="Spannagl M."/>
            <person name="Pfeifer M."/>
            <person name="Jakobsen K.S."/>
            <person name="Wulff B.B."/>
            <person name="Steuernagel B."/>
            <person name="Mayer K.F."/>
            <person name="Olsen O.A."/>
        </authorList>
    </citation>
    <scope>NUCLEOTIDE SEQUENCE [LARGE SCALE GENOMIC DNA]</scope>
    <source>
        <strain evidence="2">cv. AL8/78</strain>
    </source>
</reference>
<sequence>VAFGLRSFAASYRPVSGLLVSSLPADNPGF</sequence>
<reference evidence="1" key="4">
    <citation type="submission" date="2019-03" db="UniProtKB">
        <authorList>
            <consortium name="EnsemblPlants"/>
        </authorList>
    </citation>
    <scope>IDENTIFICATION</scope>
</reference>
<name>A0A453C219_AEGTS</name>
<proteinExistence type="predicted"/>
<keyword evidence="2" id="KW-1185">Reference proteome</keyword>